<proteinExistence type="predicted"/>
<dbReference type="EMBL" id="AUZY01000706">
    <property type="protein sequence ID" value="EQD77627.1"/>
    <property type="molecule type" value="Genomic_DNA"/>
</dbReference>
<dbReference type="PANTHER" id="PTHR34822">
    <property type="entry name" value="GRPB DOMAIN PROTEIN (AFU_ORTHOLOGUE AFUA_1G01530)"/>
    <property type="match status" value="1"/>
</dbReference>
<protein>
    <submittedName>
        <fullName evidence="1">Protein belonging to Uncharacterized protein family UPF0157</fullName>
    </submittedName>
</protein>
<organism evidence="1">
    <name type="scientific">mine drainage metagenome</name>
    <dbReference type="NCBI Taxonomy" id="410659"/>
    <lineage>
        <taxon>unclassified sequences</taxon>
        <taxon>metagenomes</taxon>
        <taxon>ecological metagenomes</taxon>
    </lineage>
</organism>
<dbReference type="SUPFAM" id="SSF81301">
    <property type="entry name" value="Nucleotidyltransferase"/>
    <property type="match status" value="1"/>
</dbReference>
<accession>T1C6I3</accession>
<dbReference type="Gene3D" id="3.30.460.10">
    <property type="entry name" value="Beta Polymerase, domain 2"/>
    <property type="match status" value="1"/>
</dbReference>
<name>T1C6I3_9ZZZZ</name>
<sequence length="96" mass="11003">GYRLRIREPDWHQHRLLKGPDTAVNLHVFSTGASEIDRMLALRDVLRSDPEARELYARAKRGLARRNWEYTQDYADAKSEVVAGILARASSSPVRE</sequence>
<dbReference type="InterPro" id="IPR043519">
    <property type="entry name" value="NT_sf"/>
</dbReference>
<gene>
    <name evidence="1" type="ORF">B1B_00963</name>
</gene>
<dbReference type="Pfam" id="PF04229">
    <property type="entry name" value="GrpB"/>
    <property type="match status" value="1"/>
</dbReference>
<reference evidence="1" key="2">
    <citation type="journal article" date="2014" name="ISME J.">
        <title>Microbial stratification in low pH oxic and suboxic macroscopic growths along an acid mine drainage.</title>
        <authorList>
            <person name="Mendez-Garcia C."/>
            <person name="Mesa V."/>
            <person name="Sprenger R.R."/>
            <person name="Richter M."/>
            <person name="Diez M.S."/>
            <person name="Solano J."/>
            <person name="Bargiela R."/>
            <person name="Golyshina O.V."/>
            <person name="Manteca A."/>
            <person name="Ramos J.L."/>
            <person name="Gallego J.R."/>
            <person name="Llorente I."/>
            <person name="Martins Dos Santos V.A."/>
            <person name="Jensen O.N."/>
            <person name="Pelaez A.I."/>
            <person name="Sanchez J."/>
            <person name="Ferrer M."/>
        </authorList>
    </citation>
    <scope>NUCLEOTIDE SEQUENCE</scope>
</reference>
<comment type="caution">
    <text evidence="1">The sequence shown here is derived from an EMBL/GenBank/DDBJ whole genome shotgun (WGS) entry which is preliminary data.</text>
</comment>
<dbReference type="PANTHER" id="PTHR34822:SF1">
    <property type="entry name" value="GRPB FAMILY PROTEIN"/>
    <property type="match status" value="1"/>
</dbReference>
<reference evidence="1" key="1">
    <citation type="submission" date="2013-08" db="EMBL/GenBank/DDBJ databases">
        <authorList>
            <person name="Mendez C."/>
            <person name="Richter M."/>
            <person name="Ferrer M."/>
            <person name="Sanchez J."/>
        </authorList>
    </citation>
    <scope>NUCLEOTIDE SEQUENCE</scope>
</reference>
<dbReference type="InterPro" id="IPR007344">
    <property type="entry name" value="GrpB/CoaE"/>
</dbReference>
<feature type="non-terminal residue" evidence="1">
    <location>
        <position position="1"/>
    </location>
</feature>
<dbReference type="AlphaFoldDB" id="T1C6I3"/>
<evidence type="ECO:0000313" key="1">
    <source>
        <dbReference type="EMBL" id="EQD77627.1"/>
    </source>
</evidence>